<comment type="catalytic activity">
    <reaction evidence="8 9">
        <text>D-glyceraldehyde 3-phosphate = dihydroxyacetone phosphate</text>
        <dbReference type="Rhea" id="RHEA:18585"/>
        <dbReference type="ChEBI" id="CHEBI:57642"/>
        <dbReference type="ChEBI" id="CHEBI:59776"/>
        <dbReference type="EC" id="5.3.1.1"/>
    </reaction>
</comment>
<dbReference type="PANTHER" id="PTHR21139">
    <property type="entry name" value="TRIOSEPHOSPHATE ISOMERASE"/>
    <property type="match status" value="1"/>
</dbReference>
<evidence type="ECO:0000256" key="8">
    <source>
        <dbReference type="HAMAP-Rule" id="MF_00147"/>
    </source>
</evidence>
<dbReference type="EC" id="5.3.1.1" evidence="8 9"/>
<dbReference type="NCBIfam" id="TIGR00419">
    <property type="entry name" value="tim"/>
    <property type="match status" value="1"/>
</dbReference>
<keyword evidence="5 8" id="KW-0963">Cytoplasm</keyword>
<evidence type="ECO:0000256" key="7">
    <source>
        <dbReference type="ARBA" id="ARBA00023235"/>
    </source>
</evidence>
<comment type="subunit">
    <text evidence="8 9">Homodimer.</text>
</comment>
<dbReference type="GO" id="GO:0004807">
    <property type="term" value="F:triose-phosphate isomerase activity"/>
    <property type="evidence" value="ECO:0007669"/>
    <property type="project" value="UniProtKB-UniRule"/>
</dbReference>
<dbReference type="PROSITE" id="PS00171">
    <property type="entry name" value="TIM_1"/>
    <property type="match status" value="1"/>
</dbReference>
<dbReference type="HAMAP" id="MF_00147_B">
    <property type="entry name" value="TIM_B"/>
    <property type="match status" value="1"/>
</dbReference>
<keyword evidence="7 8" id="KW-0413">Isomerase</keyword>
<accession>A0A345Y637</accession>
<dbReference type="InterPro" id="IPR000652">
    <property type="entry name" value="Triosephosphate_isomerase"/>
</dbReference>
<evidence type="ECO:0000256" key="4">
    <source>
        <dbReference type="ARBA" id="ARBA00022432"/>
    </source>
</evidence>
<keyword evidence="4 8" id="KW-0312">Gluconeogenesis</keyword>
<dbReference type="CDD" id="cd00311">
    <property type="entry name" value="TIM"/>
    <property type="match status" value="1"/>
</dbReference>
<comment type="similarity">
    <text evidence="3 8 9">Belongs to the triosephosphate isomerase family.</text>
</comment>
<dbReference type="PANTHER" id="PTHR21139:SF42">
    <property type="entry name" value="TRIOSEPHOSPHATE ISOMERASE"/>
    <property type="match status" value="1"/>
</dbReference>
<dbReference type="UniPathway" id="UPA00109">
    <property type="reaction ID" value="UER00189"/>
</dbReference>
<comment type="function">
    <text evidence="8">Involved in the gluconeogenesis. Catalyzes stereospecifically the conversion of dihydroxyacetone phosphate (DHAP) to D-glyceraldehyde-3-phosphate (G3P).</text>
</comment>
<dbReference type="RefSeq" id="WP_115433324.1">
    <property type="nucleotide sequence ID" value="NZ_CP031337.1"/>
</dbReference>
<feature type="binding site" evidence="8">
    <location>
        <position position="170"/>
    </location>
    <ligand>
        <name>substrate</name>
    </ligand>
</feature>
<dbReference type="GO" id="GO:0019563">
    <property type="term" value="P:glycerol catabolic process"/>
    <property type="evidence" value="ECO:0007669"/>
    <property type="project" value="TreeGrafter"/>
</dbReference>
<feature type="binding site" evidence="8">
    <location>
        <begin position="229"/>
        <end position="230"/>
    </location>
    <ligand>
        <name>substrate</name>
    </ligand>
</feature>
<evidence type="ECO:0000313" key="11">
    <source>
        <dbReference type="Proteomes" id="UP000254537"/>
    </source>
</evidence>
<feature type="active site" description="Electrophile" evidence="8">
    <location>
        <position position="95"/>
    </location>
</feature>
<dbReference type="InterPro" id="IPR035990">
    <property type="entry name" value="TIM_sf"/>
</dbReference>
<gene>
    <name evidence="8" type="primary">tpiA</name>
    <name evidence="10" type="ORF">DWG20_08055</name>
</gene>
<dbReference type="InterPro" id="IPR022896">
    <property type="entry name" value="TrioseP_Isoase_bac/euk"/>
</dbReference>
<dbReference type="EMBL" id="CP031337">
    <property type="protein sequence ID" value="AXK39389.1"/>
    <property type="molecule type" value="Genomic_DNA"/>
</dbReference>
<dbReference type="InterPro" id="IPR013785">
    <property type="entry name" value="Aldolase_TIM"/>
</dbReference>
<evidence type="ECO:0000256" key="9">
    <source>
        <dbReference type="RuleBase" id="RU363013"/>
    </source>
</evidence>
<feature type="active site" description="Proton acceptor" evidence="8">
    <location>
        <position position="164"/>
    </location>
</feature>
<dbReference type="Proteomes" id="UP000254537">
    <property type="component" value="Chromosome"/>
</dbReference>
<evidence type="ECO:0000256" key="6">
    <source>
        <dbReference type="ARBA" id="ARBA00023152"/>
    </source>
</evidence>
<dbReference type="Gene3D" id="3.20.20.70">
    <property type="entry name" value="Aldolase class I"/>
    <property type="match status" value="1"/>
</dbReference>
<dbReference type="Pfam" id="PF00121">
    <property type="entry name" value="TIM"/>
    <property type="match status" value="1"/>
</dbReference>
<organism evidence="10 11">
    <name type="scientific">Crenobacter cavernae</name>
    <dbReference type="NCBI Taxonomy" id="2290923"/>
    <lineage>
        <taxon>Bacteria</taxon>
        <taxon>Pseudomonadati</taxon>
        <taxon>Pseudomonadota</taxon>
        <taxon>Betaproteobacteria</taxon>
        <taxon>Neisseriales</taxon>
        <taxon>Neisseriaceae</taxon>
        <taxon>Crenobacter</taxon>
    </lineage>
</organism>
<dbReference type="GO" id="GO:0046166">
    <property type="term" value="P:glyceraldehyde-3-phosphate biosynthetic process"/>
    <property type="evidence" value="ECO:0007669"/>
    <property type="project" value="TreeGrafter"/>
</dbReference>
<dbReference type="GO" id="GO:0006094">
    <property type="term" value="P:gluconeogenesis"/>
    <property type="evidence" value="ECO:0007669"/>
    <property type="project" value="UniProtKB-UniRule"/>
</dbReference>
<comment type="subcellular location">
    <subcellularLocation>
        <location evidence="8 9">Cytoplasm</location>
    </subcellularLocation>
</comment>
<dbReference type="FunFam" id="3.20.20.70:FF:000016">
    <property type="entry name" value="Triosephosphate isomerase"/>
    <property type="match status" value="1"/>
</dbReference>
<comment type="pathway">
    <text evidence="8 9">Carbohydrate biosynthesis; gluconeogenesis.</text>
</comment>
<comment type="pathway">
    <text evidence="2">Carbohydrate metabolism; erythritol degradation.</text>
</comment>
<evidence type="ECO:0000256" key="2">
    <source>
        <dbReference type="ARBA" id="ARBA00004939"/>
    </source>
</evidence>
<keyword evidence="6 8" id="KW-0324">Glycolysis</keyword>
<proteinExistence type="inferred from homology"/>
<dbReference type="KEGG" id="ccah:DWG20_08055"/>
<dbReference type="UniPathway" id="UPA00138"/>
<feature type="binding site" evidence="8">
    <location>
        <begin position="9"/>
        <end position="11"/>
    </location>
    <ligand>
        <name>substrate</name>
    </ligand>
</feature>
<comment type="pathway">
    <text evidence="1 8 9">Carbohydrate degradation; glycolysis; D-glyceraldehyde 3-phosphate from glycerone phosphate: step 1/1.</text>
</comment>
<feature type="binding site" evidence="8">
    <location>
        <position position="208"/>
    </location>
    <ligand>
        <name>substrate</name>
    </ligand>
</feature>
<dbReference type="GO" id="GO:0006096">
    <property type="term" value="P:glycolytic process"/>
    <property type="evidence" value="ECO:0007669"/>
    <property type="project" value="UniProtKB-UniRule"/>
</dbReference>
<dbReference type="SUPFAM" id="SSF51351">
    <property type="entry name" value="Triosephosphate isomerase (TIM)"/>
    <property type="match status" value="1"/>
</dbReference>
<evidence type="ECO:0000256" key="1">
    <source>
        <dbReference type="ARBA" id="ARBA00004680"/>
    </source>
</evidence>
<dbReference type="InterPro" id="IPR020861">
    <property type="entry name" value="Triosephosphate_isomerase_AS"/>
</dbReference>
<evidence type="ECO:0000313" key="10">
    <source>
        <dbReference type="EMBL" id="AXK39389.1"/>
    </source>
</evidence>
<sequence>MSRKLIIGNWKMHGRLARNAELIDALRAGLAACEAEVGVAVPTAYLSQASHALAGSTIALSAQDASRFADDGAYTGETSANMLADLGVSYVLLGHSERRQYFQEDNAVLREKIEAVLKAGLKPVLCIGETLAEREAGEHLSVTEGQLEVLKALTLGDECIVAYEPVWAIGTGKVASIEQVAQMHAHLKQKLLPIVGCSVNIRVLYGGSVKSDNAVAILATPNVDGALVGGASLDAESFKKICQAAG</sequence>
<reference evidence="10 11" key="1">
    <citation type="submission" date="2018-07" db="EMBL/GenBank/DDBJ databases">
        <title>Crenobacter cavernae sp. nov., isolated from a karst cave.</title>
        <authorList>
            <person name="Zhu H."/>
        </authorList>
    </citation>
    <scope>NUCLEOTIDE SEQUENCE [LARGE SCALE GENOMIC DNA]</scope>
    <source>
        <strain evidence="10 11">K1W11S-77</strain>
    </source>
</reference>
<dbReference type="OrthoDB" id="9809429at2"/>
<evidence type="ECO:0000256" key="5">
    <source>
        <dbReference type="ARBA" id="ARBA00022490"/>
    </source>
</evidence>
<dbReference type="AlphaFoldDB" id="A0A345Y637"/>
<protein>
    <recommendedName>
        <fullName evidence="8 9">Triosephosphate isomerase</fullName>
        <shortName evidence="8">TIM</shortName>
        <shortName evidence="8">TPI</shortName>
        <ecNumber evidence="8 9">5.3.1.1</ecNumber>
    </recommendedName>
    <alternativeName>
        <fullName evidence="8">Triose-phosphate isomerase</fullName>
    </alternativeName>
</protein>
<evidence type="ECO:0000256" key="3">
    <source>
        <dbReference type="ARBA" id="ARBA00007422"/>
    </source>
</evidence>
<dbReference type="GO" id="GO:0005829">
    <property type="term" value="C:cytosol"/>
    <property type="evidence" value="ECO:0007669"/>
    <property type="project" value="TreeGrafter"/>
</dbReference>
<name>A0A345Y637_9NEIS</name>
<dbReference type="PROSITE" id="PS51440">
    <property type="entry name" value="TIM_2"/>
    <property type="match status" value="1"/>
</dbReference>